<sequence>MPKVVVPLTDTKIKKTKADPDNIQKLSDGKGLFLMIAKNGEKFWRFDYARPYSKKRNSISFGNYPIVGLAEARQRRDEARSLLAQNIDPQVEKLRVENEILNANKNTFSNVAQEWASKQNFAEATVKGQQRLFEVIFKHIGKIPIHELKPMDILKICRVYEKEGKHETAKKVKTKCGQIFRYAVSLGLCERDVTQDLRGVLTVPETKHMAAITNPDDFAKLLNDLDHYDGSIITQYALRISPLVFVRPGELRHAKWADMDLAKGRWEYTPPKTKKKTGVSHIVPLASPVIQMLKELAEITQANSEYVFPSLTSWQKPMSENTINQALRRLGYTSEEACGHGFRASARTILEEVLEYPVEWIEQQLAHKVRDMHGTAYNRTKHLDKRTEMMQAWADYCDNIKNRINQI</sequence>
<evidence type="ECO:0000256" key="4">
    <source>
        <dbReference type="ARBA" id="ARBA00023172"/>
    </source>
</evidence>
<evidence type="ECO:0000256" key="2">
    <source>
        <dbReference type="ARBA" id="ARBA00022908"/>
    </source>
</evidence>
<dbReference type="InterPro" id="IPR002104">
    <property type="entry name" value="Integrase_catalytic"/>
</dbReference>
<feature type="domain" description="Tyr recombinase" evidence="6">
    <location>
        <begin position="207"/>
        <end position="395"/>
    </location>
</feature>
<evidence type="ECO:0000259" key="7">
    <source>
        <dbReference type="PROSITE" id="PS51900"/>
    </source>
</evidence>
<evidence type="ECO:0000313" key="9">
    <source>
        <dbReference type="Proteomes" id="UP001164064"/>
    </source>
</evidence>
<proteinExistence type="inferred from homology"/>
<dbReference type="InterPro" id="IPR038488">
    <property type="entry name" value="Integrase_DNA-bd_sf"/>
</dbReference>
<dbReference type="InterPro" id="IPR044068">
    <property type="entry name" value="CB"/>
</dbReference>
<evidence type="ECO:0000256" key="5">
    <source>
        <dbReference type="PROSITE-ProRule" id="PRU01248"/>
    </source>
</evidence>
<evidence type="ECO:0000256" key="3">
    <source>
        <dbReference type="ARBA" id="ARBA00023125"/>
    </source>
</evidence>
<dbReference type="AlphaFoldDB" id="A0AA46NC54"/>
<dbReference type="PANTHER" id="PTHR30629:SF2">
    <property type="entry name" value="PROPHAGE INTEGRASE INTS-RELATED"/>
    <property type="match status" value="1"/>
</dbReference>
<dbReference type="InterPro" id="IPR025166">
    <property type="entry name" value="Integrase_DNA_bind_dom"/>
</dbReference>
<keyword evidence="3 5" id="KW-0238">DNA-binding</keyword>
<dbReference type="Pfam" id="PF00589">
    <property type="entry name" value="Phage_integrase"/>
    <property type="match status" value="1"/>
</dbReference>
<comment type="similarity">
    <text evidence="1">Belongs to the 'phage' integrase family.</text>
</comment>
<dbReference type="GO" id="GO:0015074">
    <property type="term" value="P:DNA integration"/>
    <property type="evidence" value="ECO:0007669"/>
    <property type="project" value="UniProtKB-KW"/>
</dbReference>
<dbReference type="InterPro" id="IPR011010">
    <property type="entry name" value="DNA_brk_join_enz"/>
</dbReference>
<dbReference type="PANTHER" id="PTHR30629">
    <property type="entry name" value="PROPHAGE INTEGRASE"/>
    <property type="match status" value="1"/>
</dbReference>
<dbReference type="GO" id="GO:0003677">
    <property type="term" value="F:DNA binding"/>
    <property type="evidence" value="ECO:0007669"/>
    <property type="project" value="UniProtKB-UniRule"/>
</dbReference>
<keyword evidence="2" id="KW-0229">DNA integration</keyword>
<keyword evidence="4" id="KW-0233">DNA recombination</keyword>
<dbReference type="Pfam" id="PF22022">
    <property type="entry name" value="Phage_int_M"/>
    <property type="match status" value="1"/>
</dbReference>
<dbReference type="InterPro" id="IPR053876">
    <property type="entry name" value="Phage_int_M"/>
</dbReference>
<dbReference type="InterPro" id="IPR013762">
    <property type="entry name" value="Integrase-like_cat_sf"/>
</dbReference>
<feature type="domain" description="Core-binding (CB)" evidence="7">
    <location>
        <begin position="106"/>
        <end position="184"/>
    </location>
</feature>
<organism evidence="8 9">
    <name type="scientific">Acinetobacter ursingii</name>
    <dbReference type="NCBI Taxonomy" id="108980"/>
    <lineage>
        <taxon>Bacteria</taxon>
        <taxon>Pseudomonadati</taxon>
        <taxon>Pseudomonadota</taxon>
        <taxon>Gammaproteobacteria</taxon>
        <taxon>Moraxellales</taxon>
        <taxon>Moraxellaceae</taxon>
        <taxon>Acinetobacter</taxon>
    </lineage>
</organism>
<dbReference type="InterPro" id="IPR050808">
    <property type="entry name" value="Phage_Integrase"/>
</dbReference>
<protein>
    <submittedName>
        <fullName evidence="8">Integrase arm-type DNA-binding domain-containing protein</fullName>
    </submittedName>
</protein>
<dbReference type="Gene3D" id="1.10.150.130">
    <property type="match status" value="1"/>
</dbReference>
<dbReference type="CDD" id="cd00801">
    <property type="entry name" value="INT_P4_C"/>
    <property type="match status" value="1"/>
</dbReference>
<evidence type="ECO:0000256" key="1">
    <source>
        <dbReference type="ARBA" id="ARBA00008857"/>
    </source>
</evidence>
<dbReference type="EMBL" id="CP089051">
    <property type="protein sequence ID" value="UYF70930.1"/>
    <property type="molecule type" value="Genomic_DNA"/>
</dbReference>
<dbReference type="SUPFAM" id="SSF56349">
    <property type="entry name" value="DNA breaking-rejoining enzymes"/>
    <property type="match status" value="1"/>
</dbReference>
<dbReference type="Proteomes" id="UP001164064">
    <property type="component" value="Chromosome"/>
</dbReference>
<dbReference type="Gene3D" id="1.10.443.10">
    <property type="entry name" value="Intergrase catalytic core"/>
    <property type="match status" value="1"/>
</dbReference>
<reference evidence="8" key="1">
    <citation type="journal article" date="2022" name="J Glob Antimicrob Resist">
        <title>Comparative analysis of IMP-4- and OXA-58-containing plasmids of three carbapenemase-producing Acinetobacter ursingii strains in the Netherlands.</title>
        <authorList>
            <person name="Hendrickx A.P.A."/>
            <person name="Schade R.P."/>
            <person name="Landman F."/>
            <person name="Bosch T."/>
            <person name="Schouls L.M."/>
            <person name="van Dijk K."/>
        </authorList>
    </citation>
    <scope>NUCLEOTIDE SEQUENCE</scope>
    <source>
        <strain evidence="8">RIVM_C010559</strain>
    </source>
</reference>
<dbReference type="GO" id="GO:0006310">
    <property type="term" value="P:DNA recombination"/>
    <property type="evidence" value="ECO:0007669"/>
    <property type="project" value="UniProtKB-KW"/>
</dbReference>
<evidence type="ECO:0000259" key="6">
    <source>
        <dbReference type="PROSITE" id="PS51898"/>
    </source>
</evidence>
<evidence type="ECO:0000313" key="8">
    <source>
        <dbReference type="EMBL" id="UYF70930.1"/>
    </source>
</evidence>
<gene>
    <name evidence="8" type="ORF">LSO60_11740</name>
</gene>
<dbReference type="Gene3D" id="3.30.160.390">
    <property type="entry name" value="Integrase, DNA-binding domain"/>
    <property type="match status" value="1"/>
</dbReference>
<dbReference type="RefSeq" id="WP_263512266.1">
    <property type="nucleotide sequence ID" value="NZ_CP089051.1"/>
</dbReference>
<dbReference type="InterPro" id="IPR010998">
    <property type="entry name" value="Integrase_recombinase_N"/>
</dbReference>
<accession>A0AA46NC54</accession>
<dbReference type="Pfam" id="PF13356">
    <property type="entry name" value="Arm-DNA-bind_3"/>
    <property type="match status" value="1"/>
</dbReference>
<dbReference type="PROSITE" id="PS51898">
    <property type="entry name" value="TYR_RECOMBINASE"/>
    <property type="match status" value="1"/>
</dbReference>
<name>A0AA46NC54_9GAMM</name>
<dbReference type="PROSITE" id="PS51900">
    <property type="entry name" value="CB"/>
    <property type="match status" value="1"/>
</dbReference>